<evidence type="ECO:0000256" key="2">
    <source>
        <dbReference type="ARBA" id="ARBA00023015"/>
    </source>
</evidence>
<dbReference type="PANTHER" id="PTHR12632">
    <property type="entry name" value="TRANSCRIPTION FACTOR NF-Y ALPHA-RELATED"/>
    <property type="match status" value="1"/>
</dbReference>
<comment type="subunit">
    <text evidence="6">Heterotrimer.</text>
</comment>
<keyword evidence="4 6" id="KW-0804">Transcription</keyword>
<dbReference type="PROSITE" id="PS51152">
    <property type="entry name" value="NFYA_HAP2_2"/>
    <property type="match status" value="1"/>
</dbReference>
<protein>
    <recommendedName>
        <fullName evidence="6">Nuclear transcription factor Y subunit</fullName>
    </recommendedName>
</protein>
<feature type="compositionally biased region" description="Basic and acidic residues" evidence="7">
    <location>
        <begin position="216"/>
        <end position="226"/>
    </location>
</feature>
<evidence type="ECO:0000313" key="9">
    <source>
        <dbReference type="Proteomes" id="UP001177023"/>
    </source>
</evidence>
<comment type="caution">
    <text evidence="8">The sequence shown here is derived from an EMBL/GenBank/DDBJ whole genome shotgun (WGS) entry which is preliminary data.</text>
</comment>
<evidence type="ECO:0000256" key="7">
    <source>
        <dbReference type="SAM" id="MobiDB-lite"/>
    </source>
</evidence>
<proteinExistence type="inferred from homology"/>
<name>A0AA36D8V2_9BILA</name>
<dbReference type="GO" id="GO:0003700">
    <property type="term" value="F:DNA-binding transcription factor activity"/>
    <property type="evidence" value="ECO:0007669"/>
    <property type="project" value="UniProtKB-UniRule"/>
</dbReference>
<gene>
    <name evidence="8" type="ORF">MSPICULIGERA_LOCUS20997</name>
</gene>
<feature type="region of interest" description="Disordered" evidence="7">
    <location>
        <begin position="197"/>
        <end position="238"/>
    </location>
</feature>
<dbReference type="PRINTS" id="PR00616">
    <property type="entry name" value="CCAATSUBUNTB"/>
</dbReference>
<organism evidence="8 9">
    <name type="scientific">Mesorhabditis spiculigera</name>
    <dbReference type="NCBI Taxonomy" id="96644"/>
    <lineage>
        <taxon>Eukaryota</taxon>
        <taxon>Metazoa</taxon>
        <taxon>Ecdysozoa</taxon>
        <taxon>Nematoda</taxon>
        <taxon>Chromadorea</taxon>
        <taxon>Rhabditida</taxon>
        <taxon>Rhabditina</taxon>
        <taxon>Rhabditomorpha</taxon>
        <taxon>Rhabditoidea</taxon>
        <taxon>Rhabditidae</taxon>
        <taxon>Mesorhabditinae</taxon>
        <taxon>Mesorhabditis</taxon>
    </lineage>
</organism>
<dbReference type="GO" id="GO:0005634">
    <property type="term" value="C:nucleus"/>
    <property type="evidence" value="ECO:0007669"/>
    <property type="project" value="UniProtKB-SubCell"/>
</dbReference>
<dbReference type="GO" id="GO:0003677">
    <property type="term" value="F:DNA binding"/>
    <property type="evidence" value="ECO:0007669"/>
    <property type="project" value="UniProtKB-KW"/>
</dbReference>
<dbReference type="Pfam" id="PF02045">
    <property type="entry name" value="CBFB_NFYA"/>
    <property type="match status" value="1"/>
</dbReference>
<evidence type="ECO:0000256" key="3">
    <source>
        <dbReference type="ARBA" id="ARBA00023125"/>
    </source>
</evidence>
<evidence type="ECO:0000313" key="8">
    <source>
        <dbReference type="EMBL" id="CAJ0582867.1"/>
    </source>
</evidence>
<dbReference type="EMBL" id="CATQJA010002664">
    <property type="protein sequence ID" value="CAJ0582867.1"/>
    <property type="molecule type" value="Genomic_DNA"/>
</dbReference>
<evidence type="ECO:0000256" key="6">
    <source>
        <dbReference type="RuleBase" id="RU367155"/>
    </source>
</evidence>
<evidence type="ECO:0000256" key="4">
    <source>
        <dbReference type="ARBA" id="ARBA00023163"/>
    </source>
</evidence>
<reference evidence="8" key="1">
    <citation type="submission" date="2023-06" db="EMBL/GenBank/DDBJ databases">
        <authorList>
            <person name="Delattre M."/>
        </authorList>
    </citation>
    <scope>NUCLEOTIDE SEQUENCE</scope>
    <source>
        <strain evidence="8">AF72</strain>
    </source>
</reference>
<comment type="function">
    <text evidence="6">Component of the sequence-specific heterotrimeric transcription factor (NF-Y) which specifically recognizes a 5'-CCAAT-3' box motif found in the promoters of its target genes.</text>
</comment>
<keyword evidence="2 6" id="KW-0805">Transcription regulation</keyword>
<dbReference type="AlphaFoldDB" id="A0AA36D8V2"/>
<keyword evidence="9" id="KW-1185">Reference proteome</keyword>
<feature type="non-terminal residue" evidence="8">
    <location>
        <position position="296"/>
    </location>
</feature>
<keyword evidence="5 6" id="KW-0539">Nucleus</keyword>
<dbReference type="Proteomes" id="UP001177023">
    <property type="component" value="Unassembled WGS sequence"/>
</dbReference>
<dbReference type="Gene3D" id="6.10.250.2430">
    <property type="match status" value="1"/>
</dbReference>
<evidence type="ECO:0000256" key="5">
    <source>
        <dbReference type="ARBA" id="ARBA00023242"/>
    </source>
</evidence>
<dbReference type="SMART" id="SM00521">
    <property type="entry name" value="CBF"/>
    <property type="match status" value="1"/>
</dbReference>
<comment type="subcellular location">
    <subcellularLocation>
        <location evidence="1 6">Nucleus</location>
    </subcellularLocation>
</comment>
<accession>A0AA36D8V2</accession>
<sequence length="296" mass="33921">MPLFLIGLHGNLWYYDFFAWFCVGWYTGQNGITLKVTDGHRTIDATLPPDEDGKFILQLPEGARLLPDGTIFAPDLVNQHFAQELANQQQEQPETSQGNGQYYEQTVHIDHQPETETQAVASQPEYPTEEYVAQTSTAPQVYAGEDEGGEQVMYVNPRQYDRIIKRREMRCRLEKAGRIPPIGAKRQEYLHESRHRHALNRTRSDGGRFYQLSGETNRKRNNEKKTNVTNTENPAQPGYVTMDAAEYTQQSYFLTPNQEPQPVRTTFVHQNVVYKGKTKLPIPMRTQPDNGQLSTT</sequence>
<comment type="similarity">
    <text evidence="6">Belongs to the NFYA/HAP2 subunit family.</text>
</comment>
<dbReference type="InterPro" id="IPR001289">
    <property type="entry name" value="NFYA"/>
</dbReference>
<evidence type="ECO:0000256" key="1">
    <source>
        <dbReference type="ARBA" id="ARBA00004123"/>
    </source>
</evidence>
<keyword evidence="3 6" id="KW-0238">DNA-binding</keyword>